<feature type="non-terminal residue" evidence="2">
    <location>
        <position position="1"/>
    </location>
</feature>
<protein>
    <submittedName>
        <fullName evidence="2">Uncharacterized protein</fullName>
    </submittedName>
</protein>
<evidence type="ECO:0000313" key="3">
    <source>
        <dbReference type="Proteomes" id="UP000499080"/>
    </source>
</evidence>
<proteinExistence type="predicted"/>
<dbReference type="EMBL" id="BGPR01050858">
    <property type="protein sequence ID" value="GBO27805.1"/>
    <property type="molecule type" value="Genomic_DNA"/>
</dbReference>
<evidence type="ECO:0000313" key="1">
    <source>
        <dbReference type="EMBL" id="GBO27798.1"/>
    </source>
</evidence>
<organism evidence="2 3">
    <name type="scientific">Araneus ventricosus</name>
    <name type="common">Orbweaver spider</name>
    <name type="synonym">Epeira ventricosa</name>
    <dbReference type="NCBI Taxonomy" id="182803"/>
    <lineage>
        <taxon>Eukaryota</taxon>
        <taxon>Metazoa</taxon>
        <taxon>Ecdysozoa</taxon>
        <taxon>Arthropoda</taxon>
        <taxon>Chelicerata</taxon>
        <taxon>Arachnida</taxon>
        <taxon>Araneae</taxon>
        <taxon>Araneomorphae</taxon>
        <taxon>Entelegynae</taxon>
        <taxon>Araneoidea</taxon>
        <taxon>Araneidae</taxon>
        <taxon>Araneus</taxon>
    </lineage>
</organism>
<sequence>GRLNCAETDLGYMTEERVTRELRACLLPAVRCTALSVQLGFVGEKRALLVTCHEQNS</sequence>
<gene>
    <name evidence="2" type="ORF">AVEN_123472_1</name>
    <name evidence="1" type="ORF">AVEN_191687_1</name>
</gene>
<accession>A0A4Y2VSD1</accession>
<name>A0A4Y2VSD1_ARAVE</name>
<dbReference type="AlphaFoldDB" id="A0A4Y2VSD1"/>
<dbReference type="EMBL" id="BGPR01050855">
    <property type="protein sequence ID" value="GBO27798.1"/>
    <property type="molecule type" value="Genomic_DNA"/>
</dbReference>
<dbReference type="Proteomes" id="UP000499080">
    <property type="component" value="Unassembled WGS sequence"/>
</dbReference>
<reference evidence="2 3" key="1">
    <citation type="journal article" date="2019" name="Sci. Rep.">
        <title>Orb-weaving spider Araneus ventricosus genome elucidates the spidroin gene catalogue.</title>
        <authorList>
            <person name="Kono N."/>
            <person name="Nakamura H."/>
            <person name="Ohtoshi R."/>
            <person name="Moran D.A.P."/>
            <person name="Shinohara A."/>
            <person name="Yoshida Y."/>
            <person name="Fujiwara M."/>
            <person name="Mori M."/>
            <person name="Tomita M."/>
            <person name="Arakawa K."/>
        </authorList>
    </citation>
    <scope>NUCLEOTIDE SEQUENCE [LARGE SCALE GENOMIC DNA]</scope>
</reference>
<keyword evidence="3" id="KW-1185">Reference proteome</keyword>
<comment type="caution">
    <text evidence="2">The sequence shown here is derived from an EMBL/GenBank/DDBJ whole genome shotgun (WGS) entry which is preliminary data.</text>
</comment>
<evidence type="ECO:0000313" key="2">
    <source>
        <dbReference type="EMBL" id="GBO27805.1"/>
    </source>
</evidence>